<evidence type="ECO:0000313" key="11">
    <source>
        <dbReference type="Proteomes" id="UP001500929"/>
    </source>
</evidence>
<dbReference type="PANTHER" id="PTHR43788">
    <property type="entry name" value="DNA2/NAM7 HELICASE FAMILY MEMBER"/>
    <property type="match status" value="1"/>
</dbReference>
<dbReference type="CDD" id="cd18808">
    <property type="entry name" value="SF1_C_Upf1"/>
    <property type="match status" value="1"/>
</dbReference>
<dbReference type="InterPro" id="IPR047187">
    <property type="entry name" value="SF1_C_Upf1"/>
</dbReference>
<evidence type="ECO:0000256" key="2">
    <source>
        <dbReference type="ARBA" id="ARBA00022741"/>
    </source>
</evidence>
<dbReference type="PANTHER" id="PTHR43788:SF8">
    <property type="entry name" value="DNA-BINDING PROTEIN SMUBP-2"/>
    <property type="match status" value="1"/>
</dbReference>
<keyword evidence="11" id="KW-1185">Reference proteome</keyword>
<accession>A0ABP5Q7P2</accession>
<evidence type="ECO:0000256" key="3">
    <source>
        <dbReference type="ARBA" id="ARBA00022801"/>
    </source>
</evidence>
<dbReference type="Pfam" id="PF13087">
    <property type="entry name" value="AAA_12"/>
    <property type="match status" value="1"/>
</dbReference>
<evidence type="ECO:0000256" key="5">
    <source>
        <dbReference type="ARBA" id="ARBA00022840"/>
    </source>
</evidence>
<comment type="similarity">
    <text evidence="1">Belongs to the DNA2/NAM7 helicase family.</text>
</comment>
<dbReference type="SUPFAM" id="SSF52540">
    <property type="entry name" value="P-loop containing nucleoside triphosphate hydrolases"/>
    <property type="match status" value="1"/>
</dbReference>
<reference evidence="11" key="1">
    <citation type="journal article" date="2019" name="Int. J. Syst. Evol. Microbiol.">
        <title>The Global Catalogue of Microorganisms (GCM) 10K type strain sequencing project: providing services to taxonomists for standard genome sequencing and annotation.</title>
        <authorList>
            <consortium name="The Broad Institute Genomics Platform"/>
            <consortium name="The Broad Institute Genome Sequencing Center for Infectious Disease"/>
            <person name="Wu L."/>
            <person name="Ma J."/>
        </authorList>
    </citation>
    <scope>NUCLEOTIDE SEQUENCE [LARGE SCALE GENOMIC DNA]</scope>
    <source>
        <strain evidence="11">JCM 16117</strain>
    </source>
</reference>
<dbReference type="InterPro" id="IPR025103">
    <property type="entry name" value="DUF4011"/>
</dbReference>
<organism evidence="10 11">
    <name type="scientific">Herbiconiux moechotypicola</name>
    <dbReference type="NCBI Taxonomy" id="637393"/>
    <lineage>
        <taxon>Bacteria</taxon>
        <taxon>Bacillati</taxon>
        <taxon>Actinomycetota</taxon>
        <taxon>Actinomycetes</taxon>
        <taxon>Micrococcales</taxon>
        <taxon>Microbacteriaceae</taxon>
        <taxon>Herbiconiux</taxon>
    </lineage>
</organism>
<feature type="region of interest" description="Disordered" evidence="6">
    <location>
        <begin position="890"/>
        <end position="910"/>
    </location>
</feature>
<evidence type="ECO:0000313" key="10">
    <source>
        <dbReference type="EMBL" id="GAA2228001.1"/>
    </source>
</evidence>
<evidence type="ECO:0000259" key="7">
    <source>
        <dbReference type="Pfam" id="PF13086"/>
    </source>
</evidence>
<evidence type="ECO:0000256" key="1">
    <source>
        <dbReference type="ARBA" id="ARBA00007913"/>
    </source>
</evidence>
<gene>
    <name evidence="10" type="ORF">GCM10009851_10390</name>
</gene>
<dbReference type="Pfam" id="PF18741">
    <property type="entry name" value="MTES_1575"/>
    <property type="match status" value="1"/>
</dbReference>
<evidence type="ECO:0008006" key="12">
    <source>
        <dbReference type="Google" id="ProtNLM"/>
    </source>
</evidence>
<proteinExistence type="inferred from homology"/>
<evidence type="ECO:0000259" key="9">
    <source>
        <dbReference type="Pfam" id="PF18741"/>
    </source>
</evidence>
<protein>
    <recommendedName>
        <fullName evidence="12">DUF4011 domain-containing protein</fullName>
    </recommendedName>
</protein>
<dbReference type="EMBL" id="BAAAQY010000003">
    <property type="protein sequence ID" value="GAA2228001.1"/>
    <property type="molecule type" value="Genomic_DNA"/>
</dbReference>
<evidence type="ECO:0000256" key="6">
    <source>
        <dbReference type="SAM" id="MobiDB-lite"/>
    </source>
</evidence>
<dbReference type="SUPFAM" id="SSF52980">
    <property type="entry name" value="Restriction endonuclease-like"/>
    <property type="match status" value="1"/>
</dbReference>
<name>A0ABP5Q7P2_9MICO</name>
<keyword evidence="3" id="KW-0378">Hydrolase</keyword>
<comment type="caution">
    <text evidence="10">The sequence shown here is derived from an EMBL/GenBank/DDBJ whole genome shotgun (WGS) entry which is preliminary data.</text>
</comment>
<dbReference type="RefSeq" id="WP_259478552.1">
    <property type="nucleotide sequence ID" value="NZ_BAAAQY010000003.1"/>
</dbReference>
<feature type="domain" description="DNA2/NAM7 helicase helicase" evidence="7">
    <location>
        <begin position="258"/>
        <end position="321"/>
    </location>
</feature>
<feature type="domain" description="DNA2/NAM7 helicase-like C-terminal" evidence="8">
    <location>
        <begin position="993"/>
        <end position="1116"/>
    </location>
</feature>
<dbReference type="InterPro" id="IPR041679">
    <property type="entry name" value="DNA2/NAM7-like_C"/>
</dbReference>
<dbReference type="InterPro" id="IPR049468">
    <property type="entry name" value="Restrct_endonuc-II-like_dom"/>
</dbReference>
<dbReference type="Gene3D" id="3.40.960.10">
    <property type="entry name" value="VSR Endonuclease"/>
    <property type="match status" value="1"/>
</dbReference>
<dbReference type="Proteomes" id="UP001500929">
    <property type="component" value="Unassembled WGS sequence"/>
</dbReference>
<dbReference type="InterPro" id="IPR011335">
    <property type="entry name" value="Restrct_endonuc-II-like"/>
</dbReference>
<evidence type="ECO:0000259" key="8">
    <source>
        <dbReference type="Pfam" id="PF13087"/>
    </source>
</evidence>
<dbReference type="Gene3D" id="3.40.50.300">
    <property type="entry name" value="P-loop containing nucleotide triphosphate hydrolases"/>
    <property type="match status" value="3"/>
</dbReference>
<keyword evidence="2" id="KW-0547">Nucleotide-binding</keyword>
<feature type="domain" description="Restriction endonuclease type II-like" evidence="9">
    <location>
        <begin position="1171"/>
        <end position="1262"/>
    </location>
</feature>
<dbReference type="Pfam" id="PF13086">
    <property type="entry name" value="AAA_11"/>
    <property type="match status" value="2"/>
</dbReference>
<dbReference type="InterPro" id="IPR027417">
    <property type="entry name" value="P-loop_NTPase"/>
</dbReference>
<keyword evidence="5" id="KW-0067">ATP-binding</keyword>
<dbReference type="InterPro" id="IPR050534">
    <property type="entry name" value="Coronavir_polyprotein_1ab"/>
</dbReference>
<feature type="compositionally biased region" description="Low complexity" evidence="6">
    <location>
        <begin position="900"/>
        <end position="910"/>
    </location>
</feature>
<evidence type="ECO:0000256" key="4">
    <source>
        <dbReference type="ARBA" id="ARBA00022806"/>
    </source>
</evidence>
<feature type="domain" description="DNA2/NAM7 helicase helicase" evidence="7">
    <location>
        <begin position="820"/>
        <end position="865"/>
    </location>
</feature>
<sequence>MNALESASREWRAALIDVGGTNRLLHFRATGTTLDLAGAQDAALTRLLDGGSVTLAELFDDEAARVAAVKAVAGLAKKQQEALEEYGVSIAYLAAGLCSWEGDGAPSAAPVLLRGVELVRRRGARESWSLRAADEFQVNPVLLHVLNSDRVRVDDDELLAEAAATDAGVAFERLAAACADLPGFAVAPALVVGAFSYAKQPMVDDVTDLAALAGHDVVSALAGDLAAAERVRASGADREENAPDYEPVETEYLVLDADASQAFVVDAAVSGRSLVVEGPPGTGKSQTIANIIAASVAAGRSVLFVAQKRAAISAVLDRLDRVELGHLVLDLFAATNSRRYVADQLRGVLERQGGAVGAGAAGAGAAGDEARVDELHYTLTRARDLLVRHKDALHSPTRAWGTSAAEMIALSLATPSEVQSDARLLTSELSEWDALEPARIRTELTELTRLGALDADWFTRPGWSPGALGSEEALRTANDALAALAAGVGSAHRARVALGGAESRLAPTTWPEFDTAVALYSESDRLLGLAPGTLDPATATGTVREALLTTSRDFRSETGERMRGAAKRAAVRAAKAMVGRLPRRERAAALRDALELRQRWEASVPGADATFRAPEGWRDAAAELEATRGRIAAVDAALQGMHLGELPLDSVADALRGLAADQRRAASMPRAHQQRSRLEALGLTPLLDELVGRDDVSNTDPARAALVFDRVVSASVLDEVLLYDSHLAGTTGAELAAATEVFRRDDVGHLAANAARIRRLAAERLASTLDGRPDQHLRLTTETTRKSRFTPVRKLMTELPEAMLAAKPVWAMSPLQVSRLLPARAAFDLVVFDEASQVAPADAIPAVLRGRHLVVAGDSRQLPPTEFFTKTLDAPDDELAADEDATLPTAVDPTEREPADSPAAAAVPDSASVGSLTRDAESILFAMDRLLSGRSRRLLWHYRSRDERLIAVSNAEVYDGTLTTFPAADTPDAVRHVLVPPSPGIGGGTNSPEGEVAAVVEAVREHARSRPGESLGVIAFGLKHQRRLESALAAAFAANPALEDALVDDHPAEPFFVKSIERVQGDERDAIILSVGYGVSADGRLRLFWGPLLQPGGERRLNVAISRARRRMTLVSSFGPELMAEDAHPSRGYRLMRRFLVFMASADSPAVADAAVPSAHVQHGAHGLDAFERDVRDRLTTAGIPLDTRVGVGSYRIELAARHPEVPGRHVLAIETDGGAYRSGHTARERDRLRQELLERRGWSFHRIWSTDWFADPDSQTAAALTAYRAAVARAD</sequence>
<dbReference type="Pfam" id="PF13195">
    <property type="entry name" value="DUF4011"/>
    <property type="match status" value="1"/>
</dbReference>
<dbReference type="InterPro" id="IPR041677">
    <property type="entry name" value="DNA2/NAM7_AAA_11"/>
</dbReference>
<keyword evidence="4" id="KW-0347">Helicase</keyword>